<keyword evidence="4" id="KW-0472">Membrane</keyword>
<protein>
    <recommendedName>
        <fullName evidence="6">NodB homology domain-containing protein</fullName>
    </recommendedName>
</protein>
<dbReference type="GO" id="GO:0046872">
    <property type="term" value="F:metal ion binding"/>
    <property type="evidence" value="ECO:0007669"/>
    <property type="project" value="UniProtKB-KW"/>
</dbReference>
<feature type="transmembrane region" description="Helical" evidence="4">
    <location>
        <begin position="415"/>
        <end position="438"/>
    </location>
</feature>
<accession>A0A507FD33</accession>
<feature type="domain" description="NodB homology" evidence="6">
    <location>
        <begin position="84"/>
        <end position="284"/>
    </location>
</feature>
<feature type="region of interest" description="Disordered" evidence="3">
    <location>
        <begin position="444"/>
        <end position="466"/>
    </location>
</feature>
<dbReference type="GO" id="GO:0016020">
    <property type="term" value="C:membrane"/>
    <property type="evidence" value="ECO:0007669"/>
    <property type="project" value="TreeGrafter"/>
</dbReference>
<evidence type="ECO:0000256" key="5">
    <source>
        <dbReference type="SAM" id="SignalP"/>
    </source>
</evidence>
<evidence type="ECO:0000313" key="7">
    <source>
        <dbReference type="EMBL" id="TPX73186.1"/>
    </source>
</evidence>
<dbReference type="PANTHER" id="PTHR10587:SF133">
    <property type="entry name" value="CHITIN DEACETYLASE 1-RELATED"/>
    <property type="match status" value="1"/>
</dbReference>
<feature type="compositionally biased region" description="Polar residues" evidence="3">
    <location>
        <begin position="449"/>
        <end position="466"/>
    </location>
</feature>
<reference evidence="7 8" key="1">
    <citation type="journal article" date="2019" name="Sci. Rep.">
        <title>Comparative genomics of chytrid fungi reveal insights into the obligate biotrophic and pathogenic lifestyle of Synchytrium endobioticum.</title>
        <authorList>
            <person name="van de Vossenberg B.T.L.H."/>
            <person name="Warris S."/>
            <person name="Nguyen H.D.T."/>
            <person name="van Gent-Pelzer M.P.E."/>
            <person name="Joly D.L."/>
            <person name="van de Geest H.C."/>
            <person name="Bonants P.J.M."/>
            <person name="Smith D.S."/>
            <person name="Levesque C.A."/>
            <person name="van der Lee T.A.J."/>
        </authorList>
    </citation>
    <scope>NUCLEOTIDE SEQUENCE [LARGE SCALE GENOMIC DNA]</scope>
    <source>
        <strain evidence="7 8">CBS 675.73</strain>
    </source>
</reference>
<evidence type="ECO:0000256" key="1">
    <source>
        <dbReference type="ARBA" id="ARBA00022723"/>
    </source>
</evidence>
<dbReference type="GO" id="GO:0004099">
    <property type="term" value="F:chitin deacetylase activity"/>
    <property type="evidence" value="ECO:0007669"/>
    <property type="project" value="UniProtKB-ARBA"/>
</dbReference>
<dbReference type="InterPro" id="IPR011330">
    <property type="entry name" value="Glyco_hydro/deAcase_b/a-brl"/>
</dbReference>
<dbReference type="Pfam" id="PF01522">
    <property type="entry name" value="Polysacc_deac_1"/>
    <property type="match status" value="1"/>
</dbReference>
<evidence type="ECO:0000313" key="8">
    <source>
        <dbReference type="Proteomes" id="UP000320333"/>
    </source>
</evidence>
<keyword evidence="8" id="KW-1185">Reference proteome</keyword>
<keyword evidence="4" id="KW-0812">Transmembrane</keyword>
<dbReference type="GO" id="GO:0005975">
    <property type="term" value="P:carbohydrate metabolic process"/>
    <property type="evidence" value="ECO:0007669"/>
    <property type="project" value="InterPro"/>
</dbReference>
<dbReference type="InterPro" id="IPR002509">
    <property type="entry name" value="NODB_dom"/>
</dbReference>
<evidence type="ECO:0000256" key="2">
    <source>
        <dbReference type="ARBA" id="ARBA00022801"/>
    </source>
</evidence>
<dbReference type="PROSITE" id="PS51677">
    <property type="entry name" value="NODB"/>
    <property type="match status" value="1"/>
</dbReference>
<comment type="caution">
    <text evidence="7">The sequence shown here is derived from an EMBL/GenBank/DDBJ whole genome shotgun (WGS) entry which is preliminary data.</text>
</comment>
<dbReference type="SUPFAM" id="SSF88713">
    <property type="entry name" value="Glycoside hydrolase/deacetylase"/>
    <property type="match status" value="1"/>
</dbReference>
<keyword evidence="1" id="KW-0479">Metal-binding</keyword>
<keyword evidence="4" id="KW-1133">Transmembrane helix</keyword>
<dbReference type="AlphaFoldDB" id="A0A507FD33"/>
<dbReference type="Gene3D" id="3.20.20.370">
    <property type="entry name" value="Glycoside hydrolase/deacetylase"/>
    <property type="match status" value="1"/>
</dbReference>
<dbReference type="STRING" id="246404.A0A507FD33"/>
<dbReference type="OrthoDB" id="5547340at2759"/>
<keyword evidence="5" id="KW-0732">Signal</keyword>
<dbReference type="InterPro" id="IPR050248">
    <property type="entry name" value="Polysacc_deacetylase_ArnD"/>
</dbReference>
<dbReference type="GO" id="GO:0009272">
    <property type="term" value="P:fungal-type cell wall biogenesis"/>
    <property type="evidence" value="ECO:0007669"/>
    <property type="project" value="UniProtKB-ARBA"/>
</dbReference>
<gene>
    <name evidence="7" type="ORF">CcCBS67573_g05545</name>
</gene>
<dbReference type="Proteomes" id="UP000320333">
    <property type="component" value="Unassembled WGS sequence"/>
</dbReference>
<keyword evidence="2" id="KW-0378">Hydrolase</keyword>
<dbReference type="EMBL" id="QEAP01000203">
    <property type="protein sequence ID" value="TPX73186.1"/>
    <property type="molecule type" value="Genomic_DNA"/>
</dbReference>
<evidence type="ECO:0000259" key="6">
    <source>
        <dbReference type="PROSITE" id="PS51677"/>
    </source>
</evidence>
<proteinExistence type="predicted"/>
<sequence>MKTSALLLLLVPGCIHADHDQERLQQRAPADLVPVAFDFSWVPQRDFGNGASGAFGVPVWTQWFKQNPSASAAPAIITQCSNMAVWGTSFDDGPSEFTPTLLDYPSLPSLPLSLHTSGFSKTQHKTTFFVIGSNAISYPDALYRAFQAGHQLASHTWSHPDLKSLSDDDVVAELVYGIMAIRTITGKTPKYYRPPMGNVDDRVQALAGMMGLTTVVWSHDSEDWTFAGKPEMRNVLTAFQQWMDQGVQGAISLEHDLWRFYYLSDFVGEPGNLASASNRHVYVSFLAPASDSVEVGIQAMELLVNNNRTIVPVSDCLQDPTPYNNAILEGFFQSGQFAERQQVLPFRLGTLSPQATTQAPTKATTQATLAASTAIQTMKVPPVVPSATFASVEPVTAGSSFVESTGRSAGLSAGAISGIAIGAAAAGFLLVAGAVMAVRWDHEKRASRQKPTGTAAASESQTFLTV</sequence>
<dbReference type="PANTHER" id="PTHR10587">
    <property type="entry name" value="GLYCOSYL TRANSFERASE-RELATED"/>
    <property type="match status" value="1"/>
</dbReference>
<organism evidence="7 8">
    <name type="scientific">Chytriomyces confervae</name>
    <dbReference type="NCBI Taxonomy" id="246404"/>
    <lineage>
        <taxon>Eukaryota</taxon>
        <taxon>Fungi</taxon>
        <taxon>Fungi incertae sedis</taxon>
        <taxon>Chytridiomycota</taxon>
        <taxon>Chytridiomycota incertae sedis</taxon>
        <taxon>Chytridiomycetes</taxon>
        <taxon>Chytridiales</taxon>
        <taxon>Chytriomycetaceae</taxon>
        <taxon>Chytriomyces</taxon>
    </lineage>
</organism>
<evidence type="ECO:0000256" key="4">
    <source>
        <dbReference type="SAM" id="Phobius"/>
    </source>
</evidence>
<evidence type="ECO:0000256" key="3">
    <source>
        <dbReference type="SAM" id="MobiDB-lite"/>
    </source>
</evidence>
<name>A0A507FD33_9FUNG</name>
<feature type="chain" id="PRO_5021414955" description="NodB homology domain-containing protein" evidence="5">
    <location>
        <begin position="18"/>
        <end position="466"/>
    </location>
</feature>
<feature type="signal peptide" evidence="5">
    <location>
        <begin position="1"/>
        <end position="17"/>
    </location>
</feature>